<keyword evidence="1" id="KW-0472">Membrane</keyword>
<feature type="domain" description="FecR protein" evidence="2">
    <location>
        <begin position="103"/>
        <end position="187"/>
    </location>
</feature>
<dbReference type="EMBL" id="FSRA01000001">
    <property type="protein sequence ID" value="SIO09973.1"/>
    <property type="molecule type" value="Genomic_DNA"/>
</dbReference>
<dbReference type="RefSeq" id="WP_074239936.1">
    <property type="nucleotide sequence ID" value="NZ_FSRA01000001.1"/>
</dbReference>
<keyword evidence="1" id="KW-0812">Transmembrane</keyword>
<evidence type="ECO:0000256" key="1">
    <source>
        <dbReference type="SAM" id="Phobius"/>
    </source>
</evidence>
<dbReference type="Proteomes" id="UP000185003">
    <property type="component" value="Unassembled WGS sequence"/>
</dbReference>
<dbReference type="PANTHER" id="PTHR30273:SF2">
    <property type="entry name" value="PROTEIN FECR"/>
    <property type="match status" value="1"/>
</dbReference>
<evidence type="ECO:0000259" key="3">
    <source>
        <dbReference type="Pfam" id="PF16344"/>
    </source>
</evidence>
<evidence type="ECO:0000259" key="2">
    <source>
        <dbReference type="Pfam" id="PF04773"/>
    </source>
</evidence>
<dbReference type="Gene3D" id="3.55.50.30">
    <property type="match status" value="1"/>
</dbReference>
<evidence type="ECO:0000313" key="4">
    <source>
        <dbReference type="EMBL" id="SIO09973.1"/>
    </source>
</evidence>
<feature type="domain" description="Protein FecR C-terminal" evidence="3">
    <location>
        <begin position="233"/>
        <end position="300"/>
    </location>
</feature>
<dbReference type="InterPro" id="IPR012373">
    <property type="entry name" value="Ferrdict_sens_TM"/>
</dbReference>
<dbReference type="Pfam" id="PF04773">
    <property type="entry name" value="FecR"/>
    <property type="match status" value="1"/>
</dbReference>
<sequence>MNHQLLDKYFKGLCTEAEQEQVEAWLDQQDNRELDGYLMTKWDEPTPVKEIRRIPWLRMAAAAAVLGIIATTAYLLQTKTMPQTLHVQHMDTLSNNGPGVKLVHMPDGTAVWLNGYSMLMYDETYNVKKRELWLKGEAYFEVETNQEKPFSVNAGGLITTALGTSFNIATPSYSDSSIHVSLISGKVAVSAEDTAVAFSKILLPGNRISYRNNREYKESTFTPGEATDWKEGKLIFDNTPLDEVFAKLQRRYGQAFILTDKAIAAKRMTATFPLQVSLELVLKKMSFVQRISYSQKGDSTFVHITKD</sequence>
<reference evidence="4 5" key="1">
    <citation type="submission" date="2016-11" db="EMBL/GenBank/DDBJ databases">
        <authorList>
            <person name="Jaros S."/>
            <person name="Januszkiewicz K."/>
            <person name="Wedrychowicz H."/>
        </authorList>
    </citation>
    <scope>NUCLEOTIDE SEQUENCE [LARGE SCALE GENOMIC DNA]</scope>
    <source>
        <strain evidence="4 5">DSM 24787</strain>
    </source>
</reference>
<dbReference type="STRING" id="536979.SAMN04488055_2921"/>
<feature type="transmembrane region" description="Helical" evidence="1">
    <location>
        <begin position="56"/>
        <end position="76"/>
    </location>
</feature>
<keyword evidence="1" id="KW-1133">Transmembrane helix</keyword>
<protein>
    <submittedName>
        <fullName evidence="4">Ferric-dicitrate binding protein FerR, regulates iron transport through sigma-19</fullName>
    </submittedName>
</protein>
<evidence type="ECO:0000313" key="5">
    <source>
        <dbReference type="Proteomes" id="UP000185003"/>
    </source>
</evidence>
<dbReference type="Gene3D" id="2.60.120.1440">
    <property type="match status" value="1"/>
</dbReference>
<organism evidence="4 5">
    <name type="scientific">Chitinophaga niabensis</name>
    <dbReference type="NCBI Taxonomy" id="536979"/>
    <lineage>
        <taxon>Bacteria</taxon>
        <taxon>Pseudomonadati</taxon>
        <taxon>Bacteroidota</taxon>
        <taxon>Chitinophagia</taxon>
        <taxon>Chitinophagales</taxon>
        <taxon>Chitinophagaceae</taxon>
        <taxon>Chitinophaga</taxon>
    </lineage>
</organism>
<dbReference type="PIRSF" id="PIRSF018266">
    <property type="entry name" value="FecR"/>
    <property type="match status" value="1"/>
</dbReference>
<name>A0A1N6GR53_9BACT</name>
<dbReference type="PANTHER" id="PTHR30273">
    <property type="entry name" value="PERIPLASMIC SIGNAL SENSOR AND SIGMA FACTOR ACTIVATOR FECR-RELATED"/>
    <property type="match status" value="1"/>
</dbReference>
<accession>A0A1N6GR53</accession>
<dbReference type="InterPro" id="IPR032508">
    <property type="entry name" value="FecR_C"/>
</dbReference>
<dbReference type="Pfam" id="PF16344">
    <property type="entry name" value="FecR_C"/>
    <property type="match status" value="1"/>
</dbReference>
<dbReference type="AlphaFoldDB" id="A0A1N6GR53"/>
<keyword evidence="5" id="KW-1185">Reference proteome</keyword>
<gene>
    <name evidence="4" type="ORF">SAMN04488055_2921</name>
</gene>
<dbReference type="InterPro" id="IPR006860">
    <property type="entry name" value="FecR"/>
</dbReference>
<proteinExistence type="predicted"/>
<dbReference type="GO" id="GO:0016989">
    <property type="term" value="F:sigma factor antagonist activity"/>
    <property type="evidence" value="ECO:0007669"/>
    <property type="project" value="TreeGrafter"/>
</dbReference>
<dbReference type="OrthoDB" id="738872at2"/>